<keyword evidence="4" id="KW-1185">Reference proteome</keyword>
<feature type="region of interest" description="Disordered" evidence="1">
    <location>
        <begin position="387"/>
        <end position="410"/>
    </location>
</feature>
<accession>A0ABR6YPC9</accession>
<evidence type="ECO:0000256" key="2">
    <source>
        <dbReference type="SAM" id="Phobius"/>
    </source>
</evidence>
<reference evidence="3 4" key="1">
    <citation type="submission" date="2020-08" db="EMBL/GenBank/DDBJ databases">
        <title>Novel species isolated from subtropical streams in China.</title>
        <authorList>
            <person name="Lu H."/>
        </authorList>
    </citation>
    <scope>NUCLEOTIDE SEQUENCE [LARGE SCALE GENOMIC DNA]</scope>
    <source>
        <strain evidence="3 4">FT31W</strain>
    </source>
</reference>
<dbReference type="Proteomes" id="UP000613113">
    <property type="component" value="Unassembled WGS sequence"/>
</dbReference>
<gene>
    <name evidence="3" type="ORF">H8K27_10930</name>
</gene>
<sequence>MKKLITLFAIKKVLLLLLVTSILFQQHQAFSQALPVAPAANFVMNRAVAGVLTRVAIARGFAANDPRIAATLLGVSSSLTAVNTASTIAGVGLAIAGAPVWVTIVGGLGVLAVGAAIVAGTSSMSITNTSAGNKLQIVDGSVVPPPAYTSATTIPANFAYLVNDGQEVYRDSSCYSTNDCYAFPPLPAGDIPIQWKFTFPGSGTVVVVFWSIESFKAKWTPWRHPPGIAFDGGWYVPANLSTANWTSGPTWDFSQSGKRLIGNLQLSFQNPQGATPASPVNAAFDSTTSLILSPNLGPQLYANLDNAFANISPAIKSHPLSNATIAQVVDSAWKNAAAQPGYQGLPYSVTQPVTAADVATWQAENPNSMPSLNDLLAPASLPNTATVPISATATNPNPSPNPSPNPAPDPNAVYNVNIVNIPRVDLGADPNIAAPTMEATPSAVEILYPLFTLFPELKNYQAPQHSSDCPKPQFNVFGKTITMDSHCVLAEQNRLAIASIMTVVWILVSLFILLSA</sequence>
<protein>
    <submittedName>
        <fullName evidence="3">Uncharacterized protein</fullName>
    </submittedName>
</protein>
<feature type="compositionally biased region" description="Pro residues" evidence="1">
    <location>
        <begin position="397"/>
        <end position="409"/>
    </location>
</feature>
<feature type="transmembrane region" description="Helical" evidence="2">
    <location>
        <begin position="495"/>
        <end position="514"/>
    </location>
</feature>
<keyword evidence="2" id="KW-0812">Transmembrane</keyword>
<evidence type="ECO:0000313" key="3">
    <source>
        <dbReference type="EMBL" id="MBC3885643.1"/>
    </source>
</evidence>
<proteinExistence type="predicted"/>
<dbReference type="RefSeq" id="WP_186863214.1">
    <property type="nucleotide sequence ID" value="NZ_JACOGC010000004.1"/>
</dbReference>
<dbReference type="EMBL" id="JACOGC010000004">
    <property type="protein sequence ID" value="MBC3885643.1"/>
    <property type="molecule type" value="Genomic_DNA"/>
</dbReference>
<comment type="caution">
    <text evidence="3">The sequence shown here is derived from an EMBL/GenBank/DDBJ whole genome shotgun (WGS) entry which is preliminary data.</text>
</comment>
<evidence type="ECO:0000313" key="4">
    <source>
        <dbReference type="Proteomes" id="UP000613113"/>
    </source>
</evidence>
<keyword evidence="2" id="KW-1133">Transmembrane helix</keyword>
<name>A0ABR6YPC9_9BURK</name>
<organism evidence="3 4">
    <name type="scientific">Undibacterium griseum</name>
    <dbReference type="NCBI Taxonomy" id="2762295"/>
    <lineage>
        <taxon>Bacteria</taxon>
        <taxon>Pseudomonadati</taxon>
        <taxon>Pseudomonadota</taxon>
        <taxon>Betaproteobacteria</taxon>
        <taxon>Burkholderiales</taxon>
        <taxon>Oxalobacteraceae</taxon>
        <taxon>Undibacterium</taxon>
    </lineage>
</organism>
<keyword evidence="2" id="KW-0472">Membrane</keyword>
<evidence type="ECO:0000256" key="1">
    <source>
        <dbReference type="SAM" id="MobiDB-lite"/>
    </source>
</evidence>